<feature type="chain" id="PRO_5030943962" description="DUF992 domain-containing protein" evidence="1">
    <location>
        <begin position="25"/>
        <end position="158"/>
    </location>
</feature>
<reference evidence="2 3" key="1">
    <citation type="submission" date="2020-08" db="EMBL/GenBank/DDBJ databases">
        <title>Genomic Encyclopedia of Type Strains, Phase IV (KMG-IV): sequencing the most valuable type-strain genomes for metagenomic binning, comparative biology and taxonomic classification.</title>
        <authorList>
            <person name="Goeker M."/>
        </authorList>
    </citation>
    <scope>NUCLEOTIDE SEQUENCE [LARGE SCALE GENOMIC DNA]</scope>
    <source>
        <strain evidence="2 3">DSM 21319</strain>
    </source>
</reference>
<keyword evidence="1" id="KW-0732">Signal</keyword>
<dbReference type="RefSeq" id="WP_184144613.1">
    <property type="nucleotide sequence ID" value="NZ_JACHIK010000008.1"/>
</dbReference>
<name>A0A7W7YVZ2_9HYPH</name>
<evidence type="ECO:0008006" key="4">
    <source>
        <dbReference type="Google" id="ProtNLM"/>
    </source>
</evidence>
<evidence type="ECO:0000256" key="1">
    <source>
        <dbReference type="SAM" id="SignalP"/>
    </source>
</evidence>
<dbReference type="Proteomes" id="UP000535406">
    <property type="component" value="Unassembled WGS sequence"/>
</dbReference>
<feature type="signal peptide" evidence="1">
    <location>
        <begin position="1"/>
        <end position="24"/>
    </location>
</feature>
<protein>
    <recommendedName>
        <fullName evidence="4">DUF992 domain-containing protein</fullName>
    </recommendedName>
</protein>
<sequence>MTACPYQTPALAAGLLLLAAPADAQTRVGDAQMVSVSGRCGKLVVGKRTLTDTCTGKLLNVTYPDGRTGFYFVLADGRIVTFSGMDGDNPTPDTDVVDLDKVIMTRKDTPDKPDVLSATGTCRFGNPMQGPMTVSCEGRLSSGGAFSATFTTDGKPPT</sequence>
<dbReference type="EMBL" id="JACHIK010000008">
    <property type="protein sequence ID" value="MBB5043237.1"/>
    <property type="molecule type" value="Genomic_DNA"/>
</dbReference>
<organism evidence="2 3">
    <name type="scientific">Shinella fusca</name>
    <dbReference type="NCBI Taxonomy" id="544480"/>
    <lineage>
        <taxon>Bacteria</taxon>
        <taxon>Pseudomonadati</taxon>
        <taxon>Pseudomonadota</taxon>
        <taxon>Alphaproteobacteria</taxon>
        <taxon>Hyphomicrobiales</taxon>
        <taxon>Rhizobiaceae</taxon>
        <taxon>Shinella</taxon>
    </lineage>
</organism>
<comment type="caution">
    <text evidence="2">The sequence shown here is derived from an EMBL/GenBank/DDBJ whole genome shotgun (WGS) entry which is preliminary data.</text>
</comment>
<proteinExistence type="predicted"/>
<accession>A0A7W7YVZ2</accession>
<keyword evidence="3" id="KW-1185">Reference proteome</keyword>
<evidence type="ECO:0000313" key="2">
    <source>
        <dbReference type="EMBL" id="MBB5043237.1"/>
    </source>
</evidence>
<gene>
    <name evidence="2" type="ORF">HNQ66_002641</name>
</gene>
<dbReference type="AlphaFoldDB" id="A0A7W7YVZ2"/>
<evidence type="ECO:0000313" key="3">
    <source>
        <dbReference type="Proteomes" id="UP000535406"/>
    </source>
</evidence>